<evidence type="ECO:0000259" key="5">
    <source>
        <dbReference type="PROSITE" id="PS51770"/>
    </source>
</evidence>
<keyword evidence="7" id="KW-1185">Reference proteome</keyword>
<gene>
    <name evidence="6" type="ORF">Ctob_010983</name>
</gene>
<dbReference type="OrthoDB" id="331699at2759"/>
<keyword evidence="3 6" id="KW-0378">Hydrolase</keyword>
<organism evidence="6 7">
    <name type="scientific">Chrysochromulina tobinii</name>
    <dbReference type="NCBI Taxonomy" id="1460289"/>
    <lineage>
        <taxon>Eukaryota</taxon>
        <taxon>Haptista</taxon>
        <taxon>Haptophyta</taxon>
        <taxon>Prymnesiophyceae</taxon>
        <taxon>Prymnesiales</taxon>
        <taxon>Chrysochromulinaceae</taxon>
        <taxon>Chrysochromulina</taxon>
    </lineage>
</organism>
<comment type="similarity">
    <text evidence="1">Belongs to the acyl coenzyme A hydrolase family.</text>
</comment>
<dbReference type="SUPFAM" id="SSF54637">
    <property type="entry name" value="Thioesterase/thiol ester dehydrase-isomerase"/>
    <property type="match status" value="1"/>
</dbReference>
<dbReference type="PANTHER" id="PTHR12655:SF0">
    <property type="entry name" value="ACYL-COENZYME A THIOESTERASE 9, MITOCHONDRIAL"/>
    <property type="match status" value="1"/>
</dbReference>
<dbReference type="Proteomes" id="UP000037460">
    <property type="component" value="Unassembled WGS sequence"/>
</dbReference>
<reference evidence="7" key="1">
    <citation type="journal article" date="2015" name="PLoS Genet.">
        <title>Genome Sequence and Transcriptome Analyses of Chrysochromulina tobin: Metabolic Tools for Enhanced Algal Fitness in the Prominent Order Prymnesiales (Haptophyceae).</title>
        <authorList>
            <person name="Hovde B.T."/>
            <person name="Deodato C.R."/>
            <person name="Hunsperger H.M."/>
            <person name="Ryken S.A."/>
            <person name="Yost W."/>
            <person name="Jha R.K."/>
            <person name="Patterson J."/>
            <person name="Monnat R.J. Jr."/>
            <person name="Barlow S.B."/>
            <person name="Starkenburg S.R."/>
            <person name="Cattolico R.A."/>
        </authorList>
    </citation>
    <scope>NUCLEOTIDE SEQUENCE</scope>
    <source>
        <strain evidence="7">CCMP291</strain>
    </source>
</reference>
<dbReference type="PROSITE" id="PS51770">
    <property type="entry name" value="HOTDOG_ACOT"/>
    <property type="match status" value="1"/>
</dbReference>
<dbReference type="EMBL" id="JWZX01002270">
    <property type="protein sequence ID" value="KOO30188.1"/>
    <property type="molecule type" value="Genomic_DNA"/>
</dbReference>
<proteinExistence type="inferred from homology"/>
<evidence type="ECO:0000313" key="7">
    <source>
        <dbReference type="Proteomes" id="UP000037460"/>
    </source>
</evidence>
<sequence>MHLRVPSGAVTGTPSDVALHLPLLHELSVGARRGTPRWVDKAAAEPAAGKKRSESWLEITYPFSTDAELREQYMLGDGLSLRAGRFLEELDAFSADCALRHARVGDHPISVVTAAHDGLSIFEGLSALHDFRLRGVVTSVGASSMEVQTDVLQVEPDGKGEVIIGSCYTVMAARHTATFKAAAVPKLIGGSSTSAAVEVEAMRRKQRRRALAESALMIKPPTPKEVEPVTYEETLLWLEGRRRWALDALDEGKDEGKDEGLTR</sequence>
<evidence type="ECO:0000256" key="4">
    <source>
        <dbReference type="ARBA" id="ARBA00022946"/>
    </source>
</evidence>
<feature type="domain" description="HotDog ACOT-type" evidence="5">
    <location>
        <begin position="59"/>
        <end position="177"/>
    </location>
</feature>
<name>A0A0M0JVQ1_9EUKA</name>
<dbReference type="InterPro" id="IPR033120">
    <property type="entry name" value="HOTDOG_ACOT"/>
</dbReference>
<evidence type="ECO:0000256" key="3">
    <source>
        <dbReference type="ARBA" id="ARBA00022801"/>
    </source>
</evidence>
<evidence type="ECO:0000256" key="1">
    <source>
        <dbReference type="ARBA" id="ARBA00010458"/>
    </source>
</evidence>
<dbReference type="GO" id="GO:0047617">
    <property type="term" value="F:fatty acyl-CoA hydrolase activity"/>
    <property type="evidence" value="ECO:0007669"/>
    <property type="project" value="TreeGrafter"/>
</dbReference>
<dbReference type="GO" id="GO:0006637">
    <property type="term" value="P:acyl-CoA metabolic process"/>
    <property type="evidence" value="ECO:0007669"/>
    <property type="project" value="TreeGrafter"/>
</dbReference>
<dbReference type="AlphaFoldDB" id="A0A0M0JVQ1"/>
<evidence type="ECO:0000256" key="2">
    <source>
        <dbReference type="ARBA" id="ARBA00022737"/>
    </source>
</evidence>
<protein>
    <submittedName>
        <fullName evidence="6">Acyl-CoA thioester hydrolase</fullName>
    </submittedName>
</protein>
<dbReference type="Gene3D" id="3.10.129.10">
    <property type="entry name" value="Hotdog Thioesterase"/>
    <property type="match status" value="1"/>
</dbReference>
<keyword evidence="4" id="KW-0809">Transit peptide</keyword>
<comment type="caution">
    <text evidence="6">The sequence shown here is derived from an EMBL/GenBank/DDBJ whole genome shotgun (WGS) entry which is preliminary data.</text>
</comment>
<dbReference type="PANTHER" id="PTHR12655">
    <property type="entry name" value="ACYL-COA THIOESTERASE"/>
    <property type="match status" value="1"/>
</dbReference>
<accession>A0A0M0JVQ1</accession>
<evidence type="ECO:0000313" key="6">
    <source>
        <dbReference type="EMBL" id="KOO30188.1"/>
    </source>
</evidence>
<dbReference type="InterPro" id="IPR029069">
    <property type="entry name" value="HotDog_dom_sf"/>
</dbReference>
<keyword evidence="2" id="KW-0677">Repeat</keyword>